<evidence type="ECO:0000313" key="2">
    <source>
        <dbReference type="WBParaSite" id="ES5_v2.g23469.t1"/>
    </source>
</evidence>
<evidence type="ECO:0000313" key="1">
    <source>
        <dbReference type="Proteomes" id="UP000887579"/>
    </source>
</evidence>
<organism evidence="1 2">
    <name type="scientific">Panagrolaimus sp. ES5</name>
    <dbReference type="NCBI Taxonomy" id="591445"/>
    <lineage>
        <taxon>Eukaryota</taxon>
        <taxon>Metazoa</taxon>
        <taxon>Ecdysozoa</taxon>
        <taxon>Nematoda</taxon>
        <taxon>Chromadorea</taxon>
        <taxon>Rhabditida</taxon>
        <taxon>Tylenchina</taxon>
        <taxon>Panagrolaimomorpha</taxon>
        <taxon>Panagrolaimoidea</taxon>
        <taxon>Panagrolaimidae</taxon>
        <taxon>Panagrolaimus</taxon>
    </lineage>
</organism>
<sequence length="357" mass="42694">MQEERCLQLFEAFEALTNVSNKENPKSPQTKKRKLSANFSSLKKRIIKAPYFKLIFFKYRGAKRRRLIVFSDDQQKLCHIYLWKKDEDAYYCRNCKLQRKRVMAKICQNSMGEDYVKLDSNLHICELQEFNPEEYLSHTVQSTDFRVFNYTHRGITKSTLVIFDPSNKNLCYEFFWDNRRKLYECSGCHMSKGISAVIRQDEKGEDYVEMDKIDHIYIKKKYCYKFAYFNKYNFFGCVKCQQVGHALFAHLLTDKNGNQYISMKNKPHLCKPIEYVQSQFIDKKKVLLPNYQIITRKANGKFVKHLAIFDSNDKSLCYEYTWAEERRSYTCYRCQKLNRYVHARILKNKDGIETKMG</sequence>
<reference evidence="2" key="1">
    <citation type="submission" date="2022-11" db="UniProtKB">
        <authorList>
            <consortium name="WormBaseParasite"/>
        </authorList>
    </citation>
    <scope>IDENTIFICATION</scope>
</reference>
<proteinExistence type="predicted"/>
<protein>
    <submittedName>
        <fullName evidence="2">Uncharacterized protein</fullName>
    </submittedName>
</protein>
<name>A0AC34G109_9BILA</name>
<dbReference type="Proteomes" id="UP000887579">
    <property type="component" value="Unplaced"/>
</dbReference>
<accession>A0AC34G109</accession>
<dbReference type="WBParaSite" id="ES5_v2.g23469.t1">
    <property type="protein sequence ID" value="ES5_v2.g23469.t1"/>
    <property type="gene ID" value="ES5_v2.g23469"/>
</dbReference>